<keyword evidence="5" id="KW-0833">Ubl conjugation pathway</keyword>
<comment type="catalytic activity">
    <reaction evidence="1">
        <text>Thiol-dependent hydrolysis of ester, thioester, amide, peptide and isopeptide bonds formed by the C-terminal Gly of ubiquitin (a 76-residue protein attached to proteins as an intracellular targeting signal).</text>
        <dbReference type="EC" id="3.4.19.12"/>
    </reaction>
</comment>
<dbReference type="EMBL" id="JAGFBS010000006">
    <property type="protein sequence ID" value="KAG6378587.1"/>
    <property type="molecule type" value="Genomic_DNA"/>
</dbReference>
<dbReference type="AlphaFoldDB" id="A0A8I2YWE5"/>
<dbReference type="InterPro" id="IPR001394">
    <property type="entry name" value="Peptidase_C19_UCH"/>
</dbReference>
<feature type="compositionally biased region" description="Low complexity" evidence="8">
    <location>
        <begin position="582"/>
        <end position="591"/>
    </location>
</feature>
<keyword evidence="7" id="KW-0788">Thiol protease</keyword>
<evidence type="ECO:0000256" key="7">
    <source>
        <dbReference type="ARBA" id="ARBA00022807"/>
    </source>
</evidence>
<organism evidence="10 11">
    <name type="scientific">Boletus reticuloceps</name>
    <dbReference type="NCBI Taxonomy" id="495285"/>
    <lineage>
        <taxon>Eukaryota</taxon>
        <taxon>Fungi</taxon>
        <taxon>Dikarya</taxon>
        <taxon>Basidiomycota</taxon>
        <taxon>Agaricomycotina</taxon>
        <taxon>Agaricomycetes</taxon>
        <taxon>Agaricomycetidae</taxon>
        <taxon>Boletales</taxon>
        <taxon>Boletineae</taxon>
        <taxon>Boletaceae</taxon>
        <taxon>Boletoideae</taxon>
        <taxon>Boletus</taxon>
    </lineage>
</organism>
<comment type="similarity">
    <text evidence="2">Belongs to the peptidase C19 family.</text>
</comment>
<dbReference type="InterPro" id="IPR018200">
    <property type="entry name" value="USP_CS"/>
</dbReference>
<dbReference type="InterPro" id="IPR050164">
    <property type="entry name" value="Peptidase_C19"/>
</dbReference>
<evidence type="ECO:0000256" key="5">
    <source>
        <dbReference type="ARBA" id="ARBA00022786"/>
    </source>
</evidence>
<gene>
    <name evidence="10" type="ORF">JVT61DRAFT_12853</name>
</gene>
<feature type="compositionally biased region" description="Polar residues" evidence="8">
    <location>
        <begin position="597"/>
        <end position="609"/>
    </location>
</feature>
<evidence type="ECO:0000256" key="8">
    <source>
        <dbReference type="SAM" id="MobiDB-lite"/>
    </source>
</evidence>
<evidence type="ECO:0000313" key="11">
    <source>
        <dbReference type="Proteomes" id="UP000683000"/>
    </source>
</evidence>
<dbReference type="OrthoDB" id="2020758at2759"/>
<name>A0A8I2YWE5_9AGAM</name>
<keyword evidence="6" id="KW-0378">Hydrolase</keyword>
<dbReference type="Proteomes" id="UP000683000">
    <property type="component" value="Unassembled WGS sequence"/>
</dbReference>
<dbReference type="PROSITE" id="PS00973">
    <property type="entry name" value="USP_2"/>
    <property type="match status" value="1"/>
</dbReference>
<evidence type="ECO:0000256" key="6">
    <source>
        <dbReference type="ARBA" id="ARBA00022801"/>
    </source>
</evidence>
<evidence type="ECO:0000256" key="2">
    <source>
        <dbReference type="ARBA" id="ARBA00009085"/>
    </source>
</evidence>
<dbReference type="GO" id="GO:0005634">
    <property type="term" value="C:nucleus"/>
    <property type="evidence" value="ECO:0007669"/>
    <property type="project" value="TreeGrafter"/>
</dbReference>
<evidence type="ECO:0000313" key="10">
    <source>
        <dbReference type="EMBL" id="KAG6378587.1"/>
    </source>
</evidence>
<dbReference type="GO" id="GO:0004843">
    <property type="term" value="F:cysteine-type deubiquitinase activity"/>
    <property type="evidence" value="ECO:0007669"/>
    <property type="project" value="UniProtKB-EC"/>
</dbReference>
<dbReference type="EC" id="3.4.19.12" evidence="3"/>
<feature type="domain" description="USP" evidence="9">
    <location>
        <begin position="1"/>
        <end position="443"/>
    </location>
</feature>
<evidence type="ECO:0000259" key="9">
    <source>
        <dbReference type="PROSITE" id="PS50235"/>
    </source>
</evidence>
<dbReference type="PANTHER" id="PTHR24006">
    <property type="entry name" value="UBIQUITIN CARBOXYL-TERMINAL HYDROLASE"/>
    <property type="match status" value="1"/>
</dbReference>
<reference evidence="10" key="1">
    <citation type="submission" date="2021-03" db="EMBL/GenBank/DDBJ databases">
        <title>Evolutionary innovations through gain and loss of genes in the ectomycorrhizal Boletales.</title>
        <authorList>
            <person name="Wu G."/>
            <person name="Miyauchi S."/>
            <person name="Morin E."/>
            <person name="Yang Z.-L."/>
            <person name="Xu J."/>
            <person name="Martin F.M."/>
        </authorList>
    </citation>
    <scope>NUCLEOTIDE SEQUENCE</scope>
    <source>
        <strain evidence="10">BR01</strain>
    </source>
</reference>
<evidence type="ECO:0000256" key="3">
    <source>
        <dbReference type="ARBA" id="ARBA00012759"/>
    </source>
</evidence>
<dbReference type="Gene3D" id="3.90.70.10">
    <property type="entry name" value="Cysteine proteinases"/>
    <property type="match status" value="1"/>
</dbReference>
<keyword evidence="11" id="KW-1185">Reference proteome</keyword>
<evidence type="ECO:0000256" key="4">
    <source>
        <dbReference type="ARBA" id="ARBA00022670"/>
    </source>
</evidence>
<keyword evidence="4" id="KW-0645">Protease</keyword>
<feature type="compositionally biased region" description="Polar residues" evidence="8">
    <location>
        <begin position="538"/>
        <end position="569"/>
    </location>
</feature>
<dbReference type="GO" id="GO:0005829">
    <property type="term" value="C:cytosol"/>
    <property type="evidence" value="ECO:0007669"/>
    <property type="project" value="TreeGrafter"/>
</dbReference>
<feature type="region of interest" description="Disordered" evidence="8">
    <location>
        <begin position="457"/>
        <end position="488"/>
    </location>
</feature>
<feature type="compositionally biased region" description="Polar residues" evidence="8">
    <location>
        <begin position="466"/>
        <end position="480"/>
    </location>
</feature>
<proteinExistence type="inferred from homology"/>
<dbReference type="SUPFAM" id="SSF54001">
    <property type="entry name" value="Cysteine proteinases"/>
    <property type="match status" value="1"/>
</dbReference>
<accession>A0A8I2YWE5</accession>
<comment type="caution">
    <text evidence="10">The sequence shown here is derived from an EMBL/GenBank/DDBJ whole genome shotgun (WGS) entry which is preliminary data.</text>
</comment>
<protein>
    <recommendedName>
        <fullName evidence="3">ubiquitinyl hydrolase 1</fullName>
        <ecNumber evidence="3">3.4.19.12</ecNumber>
    </recommendedName>
</protein>
<dbReference type="PANTHER" id="PTHR24006:SF888">
    <property type="entry name" value="UBIQUITIN CARBOXYL-TERMINAL HYDROLASE 30"/>
    <property type="match status" value="1"/>
</dbReference>
<evidence type="ECO:0000256" key="1">
    <source>
        <dbReference type="ARBA" id="ARBA00000707"/>
    </source>
</evidence>
<feature type="region of interest" description="Disordered" evidence="8">
    <location>
        <begin position="538"/>
        <end position="609"/>
    </location>
</feature>
<sequence>MASLCYLHPYLAAAHEMAVQSDVASPVIDALLSLLQELNTLRSSYHSIRPLEIIEALVNHSPGKHNSLFSSREHQDAQELFQLVSECIKKEITAVNRERQRDRGLGGLSQLDGQAGRDIGMPVFDGLTANRRSCMECGYTEAVMHFAFDSWQLAIPRYAASCRLEECLAEYTKLELLNDCICRKCSVIATHERLALEAERLEKLVNSDAQATISKKRKAKEARKLEARLKASLDHGRLEEDVKGVRLDKVFSRASTKQAMIARPPLVLVLHLNRSLSYGQFAMKNSVRIIFPEILDLTPFMTSGSLSTLPSVPISAPPPTLPRSTTPTQAMYSTPRTIYRLAAVVCHYGQHSFGHYVCFRRKPRPPSYGAARFAPPRLAHALGCDCEKCLRYGNIRDDDDAVDSMYRPGRGWLRVSDDSVKECGIETVLQESSGAFMLYYERVVQSRLDIYPLDGSPRSSEETLKPNHSANGVNGSTASLVSRDEMERSVHGARIVQRVVAGRGRSASLAPSERGSSKDLLPNGNGLFASLILPNGNASHSSVTLKPSRPRTSGLGSLTDSLDPSNLSASAPDLRNHPTTAPISSSPSIPSLRHAPTQPTQSSIADPRA</sequence>
<dbReference type="InterPro" id="IPR028889">
    <property type="entry name" value="USP"/>
</dbReference>
<dbReference type="InterPro" id="IPR038765">
    <property type="entry name" value="Papain-like_cys_pep_sf"/>
</dbReference>
<dbReference type="GO" id="GO:0006508">
    <property type="term" value="P:proteolysis"/>
    <property type="evidence" value="ECO:0007669"/>
    <property type="project" value="UniProtKB-KW"/>
</dbReference>
<dbReference type="GO" id="GO:0016579">
    <property type="term" value="P:protein deubiquitination"/>
    <property type="evidence" value="ECO:0007669"/>
    <property type="project" value="InterPro"/>
</dbReference>
<dbReference type="PROSITE" id="PS50235">
    <property type="entry name" value="USP_3"/>
    <property type="match status" value="1"/>
</dbReference>
<dbReference type="Pfam" id="PF00443">
    <property type="entry name" value="UCH"/>
    <property type="match status" value="1"/>
</dbReference>